<sequence>MNNQAQAHEGMYQEEPAVWLRAANYEAAVLPGVGANLIAFRDTANQYRFLHEPEQNEMEAFKANPIIHGIPVLFPPNRYEDGDFHWNGSVYRFPVNEPKTGNHLHGFVHNIPWKVDGLGADEAQSWVTLSLTVTEGHSVYTYIPHAFTIQLRYSLSSNGLSQHVLIRNDGDTPMPRLLAFHTSINAPFASDSSASDYRFNMTIGERWELDQRMLPTGQFQALTADEENMKAGGLSPFFESMDNHYTAVPQNGRNRMELTDTRNKLTLVYDVGTSYKQWMIWNNGATEGFFCPEPQINLVNAPNIKQELDPELIGLFGLEPGEIWEETSRLYVKKFNI</sequence>
<dbReference type="RefSeq" id="WP_262687563.1">
    <property type="nucleotide sequence ID" value="NZ_JAOQIO010000107.1"/>
</dbReference>
<dbReference type="SUPFAM" id="SSF74650">
    <property type="entry name" value="Galactose mutarotase-like"/>
    <property type="match status" value="1"/>
</dbReference>
<proteinExistence type="predicted"/>
<dbReference type="Pfam" id="PF01263">
    <property type="entry name" value="Aldose_epim"/>
    <property type="match status" value="1"/>
</dbReference>
<evidence type="ECO:0000313" key="2">
    <source>
        <dbReference type="Proteomes" id="UP001652445"/>
    </source>
</evidence>
<accession>A0ABT2UPZ8</accession>
<dbReference type="InterPro" id="IPR011013">
    <property type="entry name" value="Gal_mutarotase_sf_dom"/>
</dbReference>
<dbReference type="InterPro" id="IPR014718">
    <property type="entry name" value="GH-type_carb-bd"/>
</dbReference>
<dbReference type="CDD" id="cd01081">
    <property type="entry name" value="Aldose_epim"/>
    <property type="match status" value="1"/>
</dbReference>
<dbReference type="Proteomes" id="UP001652445">
    <property type="component" value="Unassembled WGS sequence"/>
</dbReference>
<keyword evidence="2" id="KW-1185">Reference proteome</keyword>
<dbReference type="Gene3D" id="2.70.98.10">
    <property type="match status" value="1"/>
</dbReference>
<dbReference type="EMBL" id="JAOQIO010000107">
    <property type="protein sequence ID" value="MCU6796718.1"/>
    <property type="molecule type" value="Genomic_DNA"/>
</dbReference>
<dbReference type="InterPro" id="IPR008183">
    <property type="entry name" value="Aldose_1/G6P_1-epimerase"/>
</dbReference>
<evidence type="ECO:0000313" key="1">
    <source>
        <dbReference type="EMBL" id="MCU6796718.1"/>
    </source>
</evidence>
<comment type="caution">
    <text evidence="1">The sequence shown here is derived from an EMBL/GenBank/DDBJ whole genome shotgun (WGS) entry which is preliminary data.</text>
</comment>
<gene>
    <name evidence="1" type="ORF">OB236_31785</name>
</gene>
<protein>
    <submittedName>
        <fullName evidence="1">Aldose 1-epimerase</fullName>
    </submittedName>
</protein>
<reference evidence="1 2" key="1">
    <citation type="submission" date="2022-09" db="EMBL/GenBank/DDBJ databases">
        <authorList>
            <person name="Han X.L."/>
            <person name="Wang Q."/>
            <person name="Lu T."/>
        </authorList>
    </citation>
    <scope>NUCLEOTIDE SEQUENCE [LARGE SCALE GENOMIC DNA]</scope>
    <source>
        <strain evidence="1 2">WQ 127069</strain>
    </source>
</reference>
<name>A0ABT2UPZ8_9BACL</name>
<organism evidence="1 2">
    <name type="scientific">Paenibacillus baimaensis</name>
    <dbReference type="NCBI Taxonomy" id="2982185"/>
    <lineage>
        <taxon>Bacteria</taxon>
        <taxon>Bacillati</taxon>
        <taxon>Bacillota</taxon>
        <taxon>Bacilli</taxon>
        <taxon>Bacillales</taxon>
        <taxon>Paenibacillaceae</taxon>
        <taxon>Paenibacillus</taxon>
    </lineage>
</organism>